<protein>
    <submittedName>
        <fullName evidence="4">Ribosomal protein L34</fullName>
    </submittedName>
</protein>
<dbReference type="RefSeq" id="YP_009394451.1">
    <property type="nucleotide sequence ID" value="NC_035273.1"/>
</dbReference>
<dbReference type="GeneID" id="33356317"/>
<keyword evidence="3" id="KW-0687">Ribonucleoprotein</keyword>
<evidence type="ECO:0000256" key="1">
    <source>
        <dbReference type="ARBA" id="ARBA00010111"/>
    </source>
</evidence>
<dbReference type="GO" id="GO:0005840">
    <property type="term" value="C:ribosome"/>
    <property type="evidence" value="ECO:0007669"/>
    <property type="project" value="UniProtKB-KW"/>
</dbReference>
<evidence type="ECO:0000256" key="3">
    <source>
        <dbReference type="ARBA" id="ARBA00023274"/>
    </source>
</evidence>
<dbReference type="GO" id="GO:1990904">
    <property type="term" value="C:ribonucleoprotein complex"/>
    <property type="evidence" value="ECO:0007669"/>
    <property type="project" value="UniProtKB-KW"/>
</dbReference>
<dbReference type="GO" id="GO:0006412">
    <property type="term" value="P:translation"/>
    <property type="evidence" value="ECO:0007669"/>
    <property type="project" value="InterPro"/>
</dbReference>
<geneLocation type="chloroplast" evidence="4"/>
<dbReference type="Gene3D" id="1.10.287.3980">
    <property type="match status" value="1"/>
</dbReference>
<evidence type="ECO:0000313" key="4">
    <source>
        <dbReference type="EMBL" id="ARW63013.1"/>
    </source>
</evidence>
<dbReference type="GO" id="GO:0003735">
    <property type="term" value="F:structural constituent of ribosome"/>
    <property type="evidence" value="ECO:0007669"/>
    <property type="project" value="InterPro"/>
</dbReference>
<dbReference type="Pfam" id="PF00468">
    <property type="entry name" value="Ribosomal_L34"/>
    <property type="match status" value="1"/>
</dbReference>
<dbReference type="AlphaFoldDB" id="A0A1Z1MAR5"/>
<accession>A0A1Z1MAR5</accession>
<keyword evidence="2 4" id="KW-0689">Ribosomal protein</keyword>
<sequence length="42" mass="5068">MKTVSKLKRKRKNGFLIRMRTKTGQRVITSRRKKKRKALTTH</sequence>
<dbReference type="InterPro" id="IPR000271">
    <property type="entry name" value="Ribosomal_bL34"/>
</dbReference>
<name>A0A1Z1MAR5_9FLOR</name>
<dbReference type="EMBL" id="MF101426">
    <property type="protein sequence ID" value="ARW63013.1"/>
    <property type="molecule type" value="Genomic_DNA"/>
</dbReference>
<dbReference type="NCBIfam" id="TIGR01030">
    <property type="entry name" value="rpmH_bact"/>
    <property type="match status" value="1"/>
</dbReference>
<comment type="similarity">
    <text evidence="1">Belongs to the bacterial ribosomal protein bL34 family.</text>
</comment>
<keyword evidence="4" id="KW-0150">Chloroplast</keyword>
<proteinExistence type="inferred from homology"/>
<reference evidence="4" key="1">
    <citation type="journal article" date="2017" name="J. Phycol.">
        <title>Analysis of chloroplast genomes and a supermatrix inform reclassification of the Rhodomelaceae (Rhodophyta).</title>
        <authorList>
            <person name="Diaz-Tapia P."/>
            <person name="Maggs C.A."/>
            <person name="West J.A."/>
            <person name="Verbruggen H."/>
        </authorList>
    </citation>
    <scope>NUCLEOTIDE SEQUENCE</scope>
    <source>
        <strain evidence="4">PD546</strain>
    </source>
</reference>
<organism evidence="4">
    <name type="scientific">Vertebrata thuyoides</name>
    <dbReference type="NCBI Taxonomy" id="2006970"/>
    <lineage>
        <taxon>Eukaryota</taxon>
        <taxon>Rhodophyta</taxon>
        <taxon>Florideophyceae</taxon>
        <taxon>Rhodymeniophycidae</taxon>
        <taxon>Ceramiales</taxon>
        <taxon>Rhodomelaceae</taxon>
        <taxon>Polysiphonioideae</taxon>
        <taxon>Vertebrata</taxon>
    </lineage>
</organism>
<evidence type="ECO:0000256" key="2">
    <source>
        <dbReference type="ARBA" id="ARBA00022980"/>
    </source>
</evidence>
<keyword evidence="4" id="KW-0934">Plastid</keyword>
<gene>
    <name evidence="4" type="primary">rpl34</name>
</gene>